<name>A0A2S6IFK4_9FLAO</name>
<dbReference type="Proteomes" id="UP000239002">
    <property type="component" value="Unassembled WGS sequence"/>
</dbReference>
<gene>
    <name evidence="1" type="ORF">LY01_02670</name>
</gene>
<accession>A0A2S6IFK4</accession>
<evidence type="ECO:0000313" key="2">
    <source>
        <dbReference type="Proteomes" id="UP000239002"/>
    </source>
</evidence>
<organism evidence="1 2">
    <name type="scientific">Nonlabens xylanidelens</name>
    <dbReference type="NCBI Taxonomy" id="191564"/>
    <lineage>
        <taxon>Bacteria</taxon>
        <taxon>Pseudomonadati</taxon>
        <taxon>Bacteroidota</taxon>
        <taxon>Flavobacteriia</taxon>
        <taxon>Flavobacteriales</taxon>
        <taxon>Flavobacteriaceae</taxon>
        <taxon>Nonlabens</taxon>
    </lineage>
</organism>
<proteinExistence type="predicted"/>
<comment type="caution">
    <text evidence="1">The sequence shown here is derived from an EMBL/GenBank/DDBJ whole genome shotgun (WGS) entry which is preliminary data.</text>
</comment>
<reference evidence="1 2" key="1">
    <citation type="submission" date="2018-02" db="EMBL/GenBank/DDBJ databases">
        <title>Genomic Encyclopedia of Archaeal and Bacterial Type Strains, Phase II (KMG-II): from individual species to whole genera.</title>
        <authorList>
            <person name="Goeker M."/>
        </authorList>
    </citation>
    <scope>NUCLEOTIDE SEQUENCE [LARGE SCALE GENOMIC DNA]</scope>
    <source>
        <strain evidence="1 2">DSM 16809</strain>
    </source>
</reference>
<sequence>MHACMIIICALVLSQPVIEVFVKLDNNITVIDTDVDSDFDVEENSKKELEDESTFNDFYFVASNDEILNKIVLNYLIDLVWESHSQEILIPPPKGMLA</sequence>
<protein>
    <submittedName>
        <fullName evidence="1">Uncharacterized protein</fullName>
    </submittedName>
</protein>
<dbReference type="EMBL" id="PTJE01000008">
    <property type="protein sequence ID" value="PPK92966.1"/>
    <property type="molecule type" value="Genomic_DNA"/>
</dbReference>
<evidence type="ECO:0000313" key="1">
    <source>
        <dbReference type="EMBL" id="PPK92966.1"/>
    </source>
</evidence>
<keyword evidence="2" id="KW-1185">Reference proteome</keyword>
<dbReference type="AlphaFoldDB" id="A0A2S6IFK4"/>